<organism evidence="1">
    <name type="scientific">bioreactor metagenome</name>
    <dbReference type="NCBI Taxonomy" id="1076179"/>
    <lineage>
        <taxon>unclassified sequences</taxon>
        <taxon>metagenomes</taxon>
        <taxon>ecological metagenomes</taxon>
    </lineage>
</organism>
<name>A0A645HE07_9ZZZZ</name>
<reference evidence="1" key="1">
    <citation type="submission" date="2019-08" db="EMBL/GenBank/DDBJ databases">
        <authorList>
            <person name="Kucharzyk K."/>
            <person name="Murdoch R.W."/>
            <person name="Higgins S."/>
            <person name="Loffler F."/>
        </authorList>
    </citation>
    <scope>NUCLEOTIDE SEQUENCE</scope>
</reference>
<accession>A0A645HE07</accession>
<protein>
    <submittedName>
        <fullName evidence="1">Uncharacterized protein</fullName>
    </submittedName>
</protein>
<dbReference type="EMBL" id="VSSQ01086836">
    <property type="protein sequence ID" value="MPN34013.1"/>
    <property type="molecule type" value="Genomic_DNA"/>
</dbReference>
<dbReference type="AlphaFoldDB" id="A0A645HE07"/>
<gene>
    <name evidence="1" type="ORF">SDC9_181505</name>
</gene>
<proteinExistence type="predicted"/>
<sequence length="92" mass="10326">MPKLLLESLVKMVQPCLPRFSAITSRIGFLNSVSTADSIVSCPEIINSSSTPGSKKEQFSMILLIKELMERPFRSSTRIFGSKEIFVPRLTY</sequence>
<evidence type="ECO:0000313" key="1">
    <source>
        <dbReference type="EMBL" id="MPN34013.1"/>
    </source>
</evidence>
<comment type="caution">
    <text evidence="1">The sequence shown here is derived from an EMBL/GenBank/DDBJ whole genome shotgun (WGS) entry which is preliminary data.</text>
</comment>